<feature type="DNA-binding region" description="H-T-H motif" evidence="2">
    <location>
        <begin position="45"/>
        <end position="64"/>
    </location>
</feature>
<name>A0ABQ1V9D8_9NOCA</name>
<dbReference type="InterPro" id="IPR009057">
    <property type="entry name" value="Homeodomain-like_sf"/>
</dbReference>
<evidence type="ECO:0000313" key="4">
    <source>
        <dbReference type="EMBL" id="GGF41800.1"/>
    </source>
</evidence>
<dbReference type="PANTHER" id="PTHR30055">
    <property type="entry name" value="HTH-TYPE TRANSCRIPTIONAL REGULATOR RUTR"/>
    <property type="match status" value="1"/>
</dbReference>
<dbReference type="InterPro" id="IPR050109">
    <property type="entry name" value="HTH-type_TetR-like_transc_reg"/>
</dbReference>
<evidence type="ECO:0000256" key="2">
    <source>
        <dbReference type="PROSITE-ProRule" id="PRU00335"/>
    </source>
</evidence>
<proteinExistence type="predicted"/>
<dbReference type="InterPro" id="IPR001647">
    <property type="entry name" value="HTH_TetR"/>
</dbReference>
<dbReference type="Gene3D" id="1.10.357.10">
    <property type="entry name" value="Tetracycline Repressor, domain 2"/>
    <property type="match status" value="1"/>
</dbReference>
<dbReference type="EMBL" id="BMCS01000003">
    <property type="protein sequence ID" value="GGF41800.1"/>
    <property type="molecule type" value="Genomic_DNA"/>
</dbReference>
<evidence type="ECO:0000313" key="5">
    <source>
        <dbReference type="Proteomes" id="UP000632454"/>
    </source>
</evidence>
<dbReference type="Pfam" id="PF00440">
    <property type="entry name" value="TetR_N"/>
    <property type="match status" value="1"/>
</dbReference>
<protein>
    <submittedName>
        <fullName evidence="4">TetR family transcriptional regulator</fullName>
    </submittedName>
</protein>
<reference evidence="5" key="1">
    <citation type="journal article" date="2019" name="Int. J. Syst. Evol. Microbiol.">
        <title>The Global Catalogue of Microorganisms (GCM) 10K type strain sequencing project: providing services to taxonomists for standard genome sequencing and annotation.</title>
        <authorList>
            <consortium name="The Broad Institute Genomics Platform"/>
            <consortium name="The Broad Institute Genome Sequencing Center for Infectious Disease"/>
            <person name="Wu L."/>
            <person name="Ma J."/>
        </authorList>
    </citation>
    <scope>NUCLEOTIDE SEQUENCE [LARGE SCALE GENOMIC DNA]</scope>
    <source>
        <strain evidence="5">CCM 7855</strain>
    </source>
</reference>
<gene>
    <name evidence="4" type="ORF">GCM10007298_41900</name>
</gene>
<evidence type="ECO:0000259" key="3">
    <source>
        <dbReference type="PROSITE" id="PS50977"/>
    </source>
</evidence>
<dbReference type="PROSITE" id="PS50977">
    <property type="entry name" value="HTH_TETR_2"/>
    <property type="match status" value="1"/>
</dbReference>
<accession>A0ABQ1V9D8</accession>
<comment type="caution">
    <text evidence="4">The sequence shown here is derived from an EMBL/GenBank/DDBJ whole genome shotgun (WGS) entry which is preliminary data.</text>
</comment>
<keyword evidence="5" id="KW-1185">Reference proteome</keyword>
<dbReference type="PANTHER" id="PTHR30055:SF239">
    <property type="entry name" value="TRANSCRIPTIONAL REGULATORY PROTEIN"/>
    <property type="match status" value="1"/>
</dbReference>
<dbReference type="RefSeq" id="WP_188492566.1">
    <property type="nucleotide sequence ID" value="NZ_BMCS01000003.1"/>
</dbReference>
<keyword evidence="1 2" id="KW-0238">DNA-binding</keyword>
<evidence type="ECO:0000256" key="1">
    <source>
        <dbReference type="ARBA" id="ARBA00023125"/>
    </source>
</evidence>
<dbReference type="Proteomes" id="UP000632454">
    <property type="component" value="Unassembled WGS sequence"/>
</dbReference>
<feature type="domain" description="HTH tetR-type" evidence="3">
    <location>
        <begin position="22"/>
        <end position="82"/>
    </location>
</feature>
<dbReference type="SUPFAM" id="SSF46689">
    <property type="entry name" value="Homeodomain-like"/>
    <property type="match status" value="1"/>
</dbReference>
<organism evidence="4 5">
    <name type="scientific">Williamsia phyllosphaerae</name>
    <dbReference type="NCBI Taxonomy" id="885042"/>
    <lineage>
        <taxon>Bacteria</taxon>
        <taxon>Bacillati</taxon>
        <taxon>Actinomycetota</taxon>
        <taxon>Actinomycetes</taxon>
        <taxon>Mycobacteriales</taxon>
        <taxon>Nocardiaceae</taxon>
        <taxon>Williamsia</taxon>
    </lineage>
</organism>
<sequence>MTISEASPTPPEEFETRRRTGRLSVDAWVRAALDLLVRDGVAAVRISRLCEELHVTKGSFYWHFTDINGLLEAVADHWCDTQNDSMRALVELGSMAPRERLDTMTAALVGDHSPAVENAIREWARTNVIVADTVRRLDRLVFSVVQEALLELGFDPAEARLRAGALVYAGIGFMHARDSLDTPTPQEIRSMFRIITVRPDI</sequence>